<evidence type="ECO:0000256" key="1">
    <source>
        <dbReference type="SAM" id="Coils"/>
    </source>
</evidence>
<evidence type="ECO:0000256" key="2">
    <source>
        <dbReference type="SAM" id="MobiDB-lite"/>
    </source>
</evidence>
<dbReference type="AlphaFoldDB" id="A0AAN6DM91"/>
<dbReference type="EMBL" id="MU404365">
    <property type="protein sequence ID" value="KAI1607923.1"/>
    <property type="molecule type" value="Genomic_DNA"/>
</dbReference>
<keyword evidence="1" id="KW-0175">Coiled coil</keyword>
<protein>
    <submittedName>
        <fullName evidence="3">Uncharacterized protein</fullName>
    </submittedName>
</protein>
<gene>
    <name evidence="3" type="ORF">EDD36DRAFT_469800</name>
</gene>
<feature type="compositionally biased region" description="Basic and acidic residues" evidence="2">
    <location>
        <begin position="252"/>
        <end position="266"/>
    </location>
</feature>
<name>A0AAN6DM91_9EURO</name>
<comment type="caution">
    <text evidence="3">The sequence shown here is derived from an EMBL/GenBank/DDBJ whole genome shotgun (WGS) entry which is preliminary data.</text>
</comment>
<proteinExistence type="predicted"/>
<evidence type="ECO:0000313" key="3">
    <source>
        <dbReference type="EMBL" id="KAI1607923.1"/>
    </source>
</evidence>
<dbReference type="Proteomes" id="UP001203852">
    <property type="component" value="Unassembled WGS sequence"/>
</dbReference>
<sequence>MSPWRACARCGFSIFVAHKTIFNSPFVLHLQRLLVETESSVRPNADDMATPSPSQRIAELSPWPLWGFLNPQRWLPEGFPQVPIVVEDIDQPDIYGIYARLSCRCDIDKSVDDAVEDSRDPALERQQRGRVYDPWGDSEYVALPSHQRRRTTCYGQTPYASSRSTSSNEPTDPYELSVEYWHRMGMQAELDIVKEQLERTQASLKTLQDQMVLRELQEGYLENVIQLSSLELEQKIRAELVPQLKAEIKAELEEERRPEPEEEERRRRAQISMYI</sequence>
<accession>A0AAN6DM91</accession>
<keyword evidence="4" id="KW-1185">Reference proteome</keyword>
<reference evidence="3" key="1">
    <citation type="journal article" date="2022" name="bioRxiv">
        <title>Deciphering the potential niche of two novel black yeast fungi from a biological soil crust based on their genomes, phenotypes, and melanin regulation.</title>
        <authorList>
            <consortium name="DOE Joint Genome Institute"/>
            <person name="Carr E.C."/>
            <person name="Barton Q."/>
            <person name="Grambo S."/>
            <person name="Sullivan M."/>
            <person name="Renfro C.M."/>
            <person name="Kuo A."/>
            <person name="Pangilinan J."/>
            <person name="Lipzen A."/>
            <person name="Keymanesh K."/>
            <person name="Savage E."/>
            <person name="Barry K."/>
            <person name="Grigoriev I.V."/>
            <person name="Riekhof W.R."/>
            <person name="Harris S.S."/>
        </authorList>
    </citation>
    <scope>NUCLEOTIDE SEQUENCE</scope>
    <source>
        <strain evidence="3">JF 03-4F</strain>
    </source>
</reference>
<feature type="coiled-coil region" evidence="1">
    <location>
        <begin position="183"/>
        <end position="210"/>
    </location>
</feature>
<evidence type="ECO:0000313" key="4">
    <source>
        <dbReference type="Proteomes" id="UP001203852"/>
    </source>
</evidence>
<feature type="region of interest" description="Disordered" evidence="2">
    <location>
        <begin position="252"/>
        <end position="275"/>
    </location>
</feature>
<organism evidence="3 4">
    <name type="scientific">Exophiala viscosa</name>
    <dbReference type="NCBI Taxonomy" id="2486360"/>
    <lineage>
        <taxon>Eukaryota</taxon>
        <taxon>Fungi</taxon>
        <taxon>Dikarya</taxon>
        <taxon>Ascomycota</taxon>
        <taxon>Pezizomycotina</taxon>
        <taxon>Eurotiomycetes</taxon>
        <taxon>Chaetothyriomycetidae</taxon>
        <taxon>Chaetothyriales</taxon>
        <taxon>Herpotrichiellaceae</taxon>
        <taxon>Exophiala</taxon>
    </lineage>
</organism>